<keyword evidence="2" id="KW-1185">Reference proteome</keyword>
<sequence length="294" mass="33021">MQLCRVLCQSDGVAENLFGTTMFRHLIELFQLDLVKYMMTICGTDILQEFPSPWILELQFINCCIGILEKYQQELEDLILSKQLFKALKFFNMPVVLYFKQSVICALANNGLLMLLVTVLVSSGTLLETIENSHVCFVFGWTTLGVAYSIDLGIGYSDNGPPLFDPLRGTTLEVEAIHGVETRHYQLHQIGKDYLRCLTIGYPTTWITLLRQVNTNQHSFRGFATSVTEGEGQLKILAILLGIGAFQLACEEAKLETSYKGRVGFVELLLGSNLILPHVLVHVLVLYTTEDLTM</sequence>
<accession>A0AAD3RY76</accession>
<name>A0AAD3RY76_NEPGR</name>
<dbReference type="Proteomes" id="UP001279734">
    <property type="component" value="Unassembled WGS sequence"/>
</dbReference>
<gene>
    <name evidence="1" type="ORF">Nepgr_002352</name>
</gene>
<dbReference type="EMBL" id="BSYO01000002">
    <property type="protein sequence ID" value="GMH00513.1"/>
    <property type="molecule type" value="Genomic_DNA"/>
</dbReference>
<reference evidence="1" key="1">
    <citation type="submission" date="2023-05" db="EMBL/GenBank/DDBJ databases">
        <title>Nepenthes gracilis genome sequencing.</title>
        <authorList>
            <person name="Fukushima K."/>
        </authorList>
    </citation>
    <scope>NUCLEOTIDE SEQUENCE</scope>
    <source>
        <strain evidence="1">SING2019-196</strain>
    </source>
</reference>
<dbReference type="AlphaFoldDB" id="A0AAD3RY76"/>
<organism evidence="1 2">
    <name type="scientific">Nepenthes gracilis</name>
    <name type="common">Slender pitcher plant</name>
    <dbReference type="NCBI Taxonomy" id="150966"/>
    <lineage>
        <taxon>Eukaryota</taxon>
        <taxon>Viridiplantae</taxon>
        <taxon>Streptophyta</taxon>
        <taxon>Embryophyta</taxon>
        <taxon>Tracheophyta</taxon>
        <taxon>Spermatophyta</taxon>
        <taxon>Magnoliopsida</taxon>
        <taxon>eudicotyledons</taxon>
        <taxon>Gunneridae</taxon>
        <taxon>Pentapetalae</taxon>
        <taxon>Caryophyllales</taxon>
        <taxon>Nepenthaceae</taxon>
        <taxon>Nepenthes</taxon>
    </lineage>
</organism>
<evidence type="ECO:0000313" key="2">
    <source>
        <dbReference type="Proteomes" id="UP001279734"/>
    </source>
</evidence>
<protein>
    <submittedName>
        <fullName evidence="1">Uncharacterized protein</fullName>
    </submittedName>
</protein>
<comment type="caution">
    <text evidence="1">The sequence shown here is derived from an EMBL/GenBank/DDBJ whole genome shotgun (WGS) entry which is preliminary data.</text>
</comment>
<proteinExistence type="predicted"/>
<evidence type="ECO:0000313" key="1">
    <source>
        <dbReference type="EMBL" id="GMH00513.1"/>
    </source>
</evidence>